<dbReference type="PANTHER" id="PTHR43833:SF5">
    <property type="entry name" value="TRK SYSTEM POTASSIUM UPTAKE PROTEIN TRKA"/>
    <property type="match status" value="1"/>
</dbReference>
<dbReference type="InterPro" id="IPR050721">
    <property type="entry name" value="Trk_Ktr_HKT_K-transport"/>
</dbReference>
<evidence type="ECO:0000256" key="3">
    <source>
        <dbReference type="ARBA" id="ARBA00022538"/>
    </source>
</evidence>
<dbReference type="InterPro" id="IPR036721">
    <property type="entry name" value="RCK_C_sf"/>
</dbReference>
<dbReference type="STRING" id="28117.BHV66_08795"/>
<evidence type="ECO:0000256" key="4">
    <source>
        <dbReference type="ARBA" id="ARBA00022958"/>
    </source>
</evidence>
<feature type="domain" description="RCK N-terminal" evidence="7">
    <location>
        <begin position="1"/>
        <end position="121"/>
    </location>
</feature>
<dbReference type="PANTHER" id="PTHR43833">
    <property type="entry name" value="POTASSIUM CHANNEL PROTEIN 2-RELATED-RELATED"/>
    <property type="match status" value="1"/>
</dbReference>
<dbReference type="SUPFAM" id="SSF51735">
    <property type="entry name" value="NAD(P)-binding Rossmann-fold domains"/>
    <property type="match status" value="2"/>
</dbReference>
<sequence>MKIVIAGAGEMGSHLAKMLSGNGHDITVIDSDPKLLADVASLADVLTVEGDSTTFAVLRKASVRKCDLFIAVNHVENDNVVAAVLAKQLGAKKSIARIDNNEYLEPNNKEIFINMGIDYLFYPEKVAAQEVINLLGHTSTTEYVDFSSGRLSLVVFRLDPTSSLIGRELSGFKDDAAQLSYRTVAIARGGQTIIARQDEIFMEGDMVYVIARQDAVKEVMEFSGHSNVEINNMMILGGSRIGIRIATELQDEVNIKLIDYNAEKAYRLAELLDKTLIINEDGRHIEAMLEEGLANMDAFIAVTGRSETNILAAMLAKRMGVKKVIAEIENLDYINLAESIGIDTIINKKLVTASNIFRFTMSTDVQAIKCLTGSEAEVLEFIVKPNAPATKAPIKELKLPQDTIIGGVVRGDKVFIAVGNMELSAYDRVVVFAMPASISKIGYFFN</sequence>
<dbReference type="AlphaFoldDB" id="A0A1Q6F3W3"/>
<dbReference type="GO" id="GO:0005886">
    <property type="term" value="C:plasma membrane"/>
    <property type="evidence" value="ECO:0007669"/>
    <property type="project" value="InterPro"/>
</dbReference>
<dbReference type="NCBIfam" id="NF007039">
    <property type="entry name" value="PRK09496.3-2"/>
    <property type="match status" value="1"/>
</dbReference>
<dbReference type="InterPro" id="IPR003148">
    <property type="entry name" value="RCK_N"/>
</dbReference>
<dbReference type="Pfam" id="PF02254">
    <property type="entry name" value="TrkA_N"/>
    <property type="match status" value="2"/>
</dbReference>
<keyword evidence="6" id="KW-0406">Ion transport</keyword>
<dbReference type="Pfam" id="PF02080">
    <property type="entry name" value="TrkA_C"/>
    <property type="match status" value="2"/>
</dbReference>
<evidence type="ECO:0000313" key="10">
    <source>
        <dbReference type="Proteomes" id="UP000187417"/>
    </source>
</evidence>
<dbReference type="SUPFAM" id="SSF116726">
    <property type="entry name" value="TrkA C-terminal domain-like"/>
    <property type="match status" value="2"/>
</dbReference>
<feature type="domain" description="RCK N-terminal" evidence="7">
    <location>
        <begin position="230"/>
        <end position="346"/>
    </location>
</feature>
<dbReference type="InterPro" id="IPR036291">
    <property type="entry name" value="NAD(P)-bd_dom_sf"/>
</dbReference>
<feature type="domain" description="RCK C-terminal" evidence="8">
    <location>
        <begin position="141"/>
        <end position="225"/>
    </location>
</feature>
<dbReference type="PROSITE" id="PS51201">
    <property type="entry name" value="RCK_N"/>
    <property type="match status" value="2"/>
</dbReference>
<gene>
    <name evidence="9" type="ORF">BHV66_08795</name>
</gene>
<accession>A0A1Q6F3W3</accession>
<dbReference type="RefSeq" id="WP_004328913.1">
    <property type="nucleotide sequence ID" value="NZ_BAAFKT010000004.1"/>
</dbReference>
<evidence type="ECO:0000256" key="2">
    <source>
        <dbReference type="ARBA" id="ARBA00022448"/>
    </source>
</evidence>
<dbReference type="Gene3D" id="3.40.50.720">
    <property type="entry name" value="NAD(P)-binding Rossmann-like Domain"/>
    <property type="match status" value="2"/>
</dbReference>
<evidence type="ECO:0000259" key="8">
    <source>
        <dbReference type="PROSITE" id="PS51202"/>
    </source>
</evidence>
<comment type="caution">
    <text evidence="9">The sequence shown here is derived from an EMBL/GenBank/DDBJ whole genome shotgun (WGS) entry which is preliminary data.</text>
</comment>
<reference evidence="9 10" key="1">
    <citation type="journal article" date="2016" name="Nat. Biotechnol.">
        <title>Measurement of bacterial replication rates in microbial communities.</title>
        <authorList>
            <person name="Brown C.T."/>
            <person name="Olm M.R."/>
            <person name="Thomas B.C."/>
            <person name="Banfield J.F."/>
        </authorList>
    </citation>
    <scope>NUCLEOTIDE SEQUENCE [LARGE SCALE GENOMIC DNA]</scope>
    <source>
        <strain evidence="9">CAG:67_53_122</strain>
    </source>
</reference>
<evidence type="ECO:0000313" key="9">
    <source>
        <dbReference type="EMBL" id="OKY93530.1"/>
    </source>
</evidence>
<keyword evidence="2" id="KW-0813">Transport</keyword>
<dbReference type="NCBIfam" id="NF007038">
    <property type="entry name" value="PRK09496.2-6"/>
    <property type="match status" value="1"/>
</dbReference>
<evidence type="ECO:0000256" key="1">
    <source>
        <dbReference type="ARBA" id="ARBA00017378"/>
    </source>
</evidence>
<evidence type="ECO:0000256" key="5">
    <source>
        <dbReference type="ARBA" id="ARBA00023027"/>
    </source>
</evidence>
<dbReference type="GeneID" id="73803204"/>
<feature type="domain" description="RCK C-terminal" evidence="8">
    <location>
        <begin position="366"/>
        <end position="446"/>
    </location>
</feature>
<name>A0A1Q6F3W3_9BACT</name>
<keyword evidence="3" id="KW-0633">Potassium transport</keyword>
<dbReference type="EMBL" id="MNQH01000034">
    <property type="protein sequence ID" value="OKY93530.1"/>
    <property type="molecule type" value="Genomic_DNA"/>
</dbReference>
<dbReference type="GO" id="GO:0015079">
    <property type="term" value="F:potassium ion transmembrane transporter activity"/>
    <property type="evidence" value="ECO:0007669"/>
    <property type="project" value="InterPro"/>
</dbReference>
<dbReference type="PRINTS" id="PR00335">
    <property type="entry name" value="KUPTAKETRKA"/>
</dbReference>
<proteinExistence type="predicted"/>
<dbReference type="InterPro" id="IPR006036">
    <property type="entry name" value="K_uptake_TrkA"/>
</dbReference>
<keyword evidence="5" id="KW-0520">NAD</keyword>
<dbReference type="Gene3D" id="3.30.70.1450">
    <property type="entry name" value="Regulator of K+ conductance, C-terminal domain"/>
    <property type="match status" value="2"/>
</dbReference>
<organism evidence="9 10">
    <name type="scientific">Alistipes putredinis</name>
    <dbReference type="NCBI Taxonomy" id="28117"/>
    <lineage>
        <taxon>Bacteria</taxon>
        <taxon>Pseudomonadati</taxon>
        <taxon>Bacteroidota</taxon>
        <taxon>Bacteroidia</taxon>
        <taxon>Bacteroidales</taxon>
        <taxon>Rikenellaceae</taxon>
        <taxon>Alistipes</taxon>
    </lineage>
</organism>
<dbReference type="Proteomes" id="UP000187417">
    <property type="component" value="Unassembled WGS sequence"/>
</dbReference>
<evidence type="ECO:0000256" key="6">
    <source>
        <dbReference type="ARBA" id="ARBA00023065"/>
    </source>
</evidence>
<dbReference type="PROSITE" id="PS51202">
    <property type="entry name" value="RCK_C"/>
    <property type="match status" value="2"/>
</dbReference>
<keyword evidence="4" id="KW-0630">Potassium</keyword>
<dbReference type="InterPro" id="IPR006037">
    <property type="entry name" value="RCK_C"/>
</dbReference>
<evidence type="ECO:0000259" key="7">
    <source>
        <dbReference type="PROSITE" id="PS51201"/>
    </source>
</evidence>
<dbReference type="NCBIfam" id="NF007031">
    <property type="entry name" value="PRK09496.1-2"/>
    <property type="match status" value="1"/>
</dbReference>
<protein>
    <recommendedName>
        <fullName evidence="1">Trk system potassium uptake protein TrkA</fullName>
    </recommendedName>
</protein>